<proteinExistence type="predicted"/>
<organism evidence="1 2">
    <name type="scientific">Luteimonas kalidii</name>
    <dbReference type="NCBI Taxonomy" id="3042025"/>
    <lineage>
        <taxon>Bacteria</taxon>
        <taxon>Pseudomonadati</taxon>
        <taxon>Pseudomonadota</taxon>
        <taxon>Gammaproteobacteria</taxon>
        <taxon>Lysobacterales</taxon>
        <taxon>Lysobacteraceae</taxon>
        <taxon>Luteimonas</taxon>
    </lineage>
</organism>
<dbReference type="Proteomes" id="UP001156873">
    <property type="component" value="Unassembled WGS sequence"/>
</dbReference>
<comment type="caution">
    <text evidence="1">The sequence shown here is derived from an EMBL/GenBank/DDBJ whole genome shotgun (WGS) entry which is preliminary data.</text>
</comment>
<keyword evidence="2" id="KW-1185">Reference proteome</keyword>
<evidence type="ECO:0000313" key="1">
    <source>
        <dbReference type="EMBL" id="MDH5835088.1"/>
    </source>
</evidence>
<reference evidence="1 2" key="1">
    <citation type="submission" date="2023-04" db="EMBL/GenBank/DDBJ databases">
        <title>Luteimonas sp. M1R5S59.</title>
        <authorList>
            <person name="Sun J.-Q."/>
        </authorList>
    </citation>
    <scope>NUCLEOTIDE SEQUENCE [LARGE SCALE GENOMIC DNA]</scope>
    <source>
        <strain evidence="1 2">M1R5S59</strain>
    </source>
</reference>
<sequence>MNASVPELAFPRTVFDDSGSYIGGGTFRVESPSIEMLAILAWTHRDLSTALDLIRECCKDEWEEHEGPVSQALWWSAVVIYSKPFKFSEARRHLPRRWARDYLEQHVSTEALDVHEYVMHLRDKMMAHDDGLGEHKHSVLVLPATPPTNHVHIGVGTGNTRVVSLGTNIARQLEPHFASVNSLFEKLWQQQFEAVRQHLMTTRFSEVEVLGPHIEEELEIDLENVLAAYGRAGTCKP</sequence>
<dbReference type="EMBL" id="JARXRO010000020">
    <property type="protein sequence ID" value="MDH5835088.1"/>
    <property type="molecule type" value="Genomic_DNA"/>
</dbReference>
<accession>A0ABT6JWL3</accession>
<gene>
    <name evidence="1" type="ORF">QFW81_14320</name>
</gene>
<protein>
    <submittedName>
        <fullName evidence="1">Uncharacterized protein</fullName>
    </submittedName>
</protein>
<dbReference type="RefSeq" id="WP_280579710.1">
    <property type="nucleotide sequence ID" value="NZ_JARXRO010000020.1"/>
</dbReference>
<name>A0ABT6JWL3_9GAMM</name>
<evidence type="ECO:0000313" key="2">
    <source>
        <dbReference type="Proteomes" id="UP001156873"/>
    </source>
</evidence>